<evidence type="ECO:0000313" key="2">
    <source>
        <dbReference type="Proteomes" id="UP001340816"/>
    </source>
</evidence>
<accession>A0ABZ1H9M7</accession>
<dbReference type="EMBL" id="CP109135">
    <property type="protein sequence ID" value="WSD14283.1"/>
    <property type="molecule type" value="Genomic_DNA"/>
</dbReference>
<dbReference type="Proteomes" id="UP001340816">
    <property type="component" value="Chromosome"/>
</dbReference>
<proteinExistence type="predicted"/>
<keyword evidence="2" id="KW-1185">Reference proteome</keyword>
<evidence type="ECO:0000313" key="1">
    <source>
        <dbReference type="EMBL" id="WSD14283.1"/>
    </source>
</evidence>
<dbReference type="RefSeq" id="WP_266761220.1">
    <property type="nucleotide sequence ID" value="NZ_CP108382.1"/>
</dbReference>
<dbReference type="GeneID" id="93932555"/>
<gene>
    <name evidence="1" type="ORF">OHB35_14100</name>
</gene>
<organism evidence="1 2">
    <name type="scientific">Streptomyces phaeochromogenes</name>
    <dbReference type="NCBI Taxonomy" id="1923"/>
    <lineage>
        <taxon>Bacteria</taxon>
        <taxon>Bacillati</taxon>
        <taxon>Actinomycetota</taxon>
        <taxon>Actinomycetes</taxon>
        <taxon>Kitasatosporales</taxon>
        <taxon>Streptomycetaceae</taxon>
        <taxon>Streptomyces</taxon>
        <taxon>Streptomyces phaeochromogenes group</taxon>
    </lineage>
</organism>
<protein>
    <submittedName>
        <fullName evidence="1">Uncharacterized protein</fullName>
    </submittedName>
</protein>
<name>A0ABZ1H9M7_STRPH</name>
<sequence>MGLSEAEALGPAVPYGVPGPLHVTELPSPIVHTTNVGRATAVTETPGTDAVADTACH</sequence>
<reference evidence="1 2" key="1">
    <citation type="submission" date="2022-10" db="EMBL/GenBank/DDBJ databases">
        <title>The complete genomes of actinobacterial strains from the NBC collection.</title>
        <authorList>
            <person name="Joergensen T.S."/>
            <person name="Alvarez Arevalo M."/>
            <person name="Sterndorff E.B."/>
            <person name="Faurdal D."/>
            <person name="Vuksanovic O."/>
            <person name="Mourched A.-S."/>
            <person name="Charusanti P."/>
            <person name="Shaw S."/>
            <person name="Blin K."/>
            <person name="Weber T."/>
        </authorList>
    </citation>
    <scope>NUCLEOTIDE SEQUENCE [LARGE SCALE GENOMIC DNA]</scope>
    <source>
        <strain evidence="1 2">NBC 01752</strain>
    </source>
</reference>